<organism evidence="1 2">
    <name type="scientific">Parthenolecanium corni</name>
    <dbReference type="NCBI Taxonomy" id="536013"/>
    <lineage>
        <taxon>Eukaryota</taxon>
        <taxon>Metazoa</taxon>
        <taxon>Ecdysozoa</taxon>
        <taxon>Arthropoda</taxon>
        <taxon>Hexapoda</taxon>
        <taxon>Insecta</taxon>
        <taxon>Pterygota</taxon>
        <taxon>Neoptera</taxon>
        <taxon>Paraneoptera</taxon>
        <taxon>Hemiptera</taxon>
        <taxon>Sternorrhyncha</taxon>
        <taxon>Coccoidea</taxon>
        <taxon>Coccidae</taxon>
        <taxon>Parthenolecanium</taxon>
    </lineage>
</organism>
<gene>
    <name evidence="1" type="ORF">V9T40_007812</name>
</gene>
<dbReference type="AlphaFoldDB" id="A0AAN9TW00"/>
<dbReference type="Proteomes" id="UP001367676">
    <property type="component" value="Unassembled WGS sequence"/>
</dbReference>
<name>A0AAN9TW00_9HEMI</name>
<keyword evidence="2" id="KW-1185">Reference proteome</keyword>
<accession>A0AAN9TW00</accession>
<dbReference type="EMBL" id="JBBCAQ010000020">
    <property type="protein sequence ID" value="KAK7593060.1"/>
    <property type="molecule type" value="Genomic_DNA"/>
</dbReference>
<reference evidence="1 2" key="1">
    <citation type="submission" date="2024-03" db="EMBL/GenBank/DDBJ databases">
        <title>Adaptation during the transition from Ophiocordyceps entomopathogen to insect associate is accompanied by gene loss and intensified selection.</title>
        <authorList>
            <person name="Ward C.M."/>
            <person name="Onetto C.A."/>
            <person name="Borneman A.R."/>
        </authorList>
    </citation>
    <scope>NUCLEOTIDE SEQUENCE [LARGE SCALE GENOMIC DNA]</scope>
    <source>
        <strain evidence="1">AWRI1</strain>
        <tissue evidence="1">Single Adult Female</tissue>
    </source>
</reference>
<protein>
    <submittedName>
        <fullName evidence="1">Uncharacterized protein</fullName>
    </submittedName>
</protein>
<sequence length="36" mass="4021">MCTGPVGYPPEKRSCTFDINEAPKCGNHFAHFQFSC</sequence>
<comment type="caution">
    <text evidence="1">The sequence shown here is derived from an EMBL/GenBank/DDBJ whole genome shotgun (WGS) entry which is preliminary data.</text>
</comment>
<evidence type="ECO:0000313" key="2">
    <source>
        <dbReference type="Proteomes" id="UP001367676"/>
    </source>
</evidence>
<evidence type="ECO:0000313" key="1">
    <source>
        <dbReference type="EMBL" id="KAK7593060.1"/>
    </source>
</evidence>
<proteinExistence type="predicted"/>